<comment type="caution">
    <text evidence="7">The sequence shown here is derived from an EMBL/GenBank/DDBJ whole genome shotgun (WGS) entry which is preliminary data.</text>
</comment>
<dbReference type="PATRIC" id="fig|332950.4.peg.2883"/>
<dbReference type="InterPro" id="IPR016152">
    <property type="entry name" value="PTrfase/Anion_transptr"/>
</dbReference>
<keyword evidence="4" id="KW-0808">Transferase</keyword>
<evidence type="ECO:0000313" key="8">
    <source>
        <dbReference type="Proteomes" id="UP000095094"/>
    </source>
</evidence>
<dbReference type="Gene3D" id="3.40.930.10">
    <property type="entry name" value="Mannitol-specific EII, Chain A"/>
    <property type="match status" value="1"/>
</dbReference>
<dbReference type="EMBL" id="MIJY01000034">
    <property type="protein sequence ID" value="OEG12255.1"/>
    <property type="molecule type" value="Genomic_DNA"/>
</dbReference>
<feature type="domain" description="PTS EIIA type-2" evidence="6">
    <location>
        <begin position="5"/>
        <end position="148"/>
    </location>
</feature>
<gene>
    <name evidence="7" type="ORF">BCR25_06845</name>
</gene>
<evidence type="ECO:0000256" key="5">
    <source>
        <dbReference type="ARBA" id="ARBA00022683"/>
    </source>
</evidence>
<dbReference type="Proteomes" id="UP000095094">
    <property type="component" value="Unassembled WGS sequence"/>
</dbReference>
<evidence type="ECO:0000313" key="7">
    <source>
        <dbReference type="EMBL" id="OEG12255.1"/>
    </source>
</evidence>
<keyword evidence="5" id="KW-0598">Phosphotransferase system</keyword>
<dbReference type="InterPro" id="IPR002178">
    <property type="entry name" value="PTS_EIIA_type-2_dom"/>
</dbReference>
<evidence type="ECO:0000256" key="3">
    <source>
        <dbReference type="ARBA" id="ARBA00022597"/>
    </source>
</evidence>
<dbReference type="GO" id="GO:0008982">
    <property type="term" value="F:protein-N(PI)-phosphohistidine-sugar phosphotransferase activity"/>
    <property type="evidence" value="ECO:0007669"/>
    <property type="project" value="InterPro"/>
</dbReference>
<organism evidence="7 8">
    <name type="scientific">Enterococcus termitis</name>
    <dbReference type="NCBI Taxonomy" id="332950"/>
    <lineage>
        <taxon>Bacteria</taxon>
        <taxon>Bacillati</taxon>
        <taxon>Bacillota</taxon>
        <taxon>Bacilli</taxon>
        <taxon>Lactobacillales</taxon>
        <taxon>Enterococcaceae</taxon>
        <taxon>Enterococcus</taxon>
    </lineage>
</organism>
<dbReference type="NCBIfam" id="TIGR00848">
    <property type="entry name" value="fruA"/>
    <property type="match status" value="1"/>
</dbReference>
<dbReference type="CDD" id="cd00211">
    <property type="entry name" value="PTS_IIA_fru"/>
    <property type="match status" value="1"/>
</dbReference>
<dbReference type="AlphaFoldDB" id="A0A1E5GI36"/>
<keyword evidence="3" id="KW-0762">Sugar transport</keyword>
<dbReference type="Pfam" id="PF00359">
    <property type="entry name" value="PTS_EIIA_2"/>
    <property type="match status" value="1"/>
</dbReference>
<dbReference type="GO" id="GO:0009401">
    <property type="term" value="P:phosphoenolpyruvate-dependent sugar phosphotransferase system"/>
    <property type="evidence" value="ECO:0007669"/>
    <property type="project" value="UniProtKB-KW"/>
</dbReference>
<keyword evidence="2" id="KW-0597">Phosphoprotein</keyword>
<dbReference type="PANTHER" id="PTHR47738:SF2">
    <property type="entry name" value="PTS SYSTEM FRUCTOSE-LIKE EIIA COMPONENT"/>
    <property type="match status" value="1"/>
</dbReference>
<dbReference type="SUPFAM" id="SSF55804">
    <property type="entry name" value="Phoshotransferase/anion transport protein"/>
    <property type="match status" value="1"/>
</dbReference>
<dbReference type="GO" id="GO:0016020">
    <property type="term" value="C:membrane"/>
    <property type="evidence" value="ECO:0007669"/>
    <property type="project" value="InterPro"/>
</dbReference>
<dbReference type="PANTHER" id="PTHR47738">
    <property type="entry name" value="PTS SYSTEM FRUCTOSE-LIKE EIIA COMPONENT-RELATED"/>
    <property type="match status" value="1"/>
</dbReference>
<keyword evidence="8" id="KW-1185">Reference proteome</keyword>
<accession>A0A1E5GI36</accession>
<evidence type="ECO:0000256" key="1">
    <source>
        <dbReference type="ARBA" id="ARBA00022448"/>
    </source>
</evidence>
<reference evidence="8" key="1">
    <citation type="submission" date="2016-09" db="EMBL/GenBank/DDBJ databases">
        <authorList>
            <person name="Gulvik C.A."/>
        </authorList>
    </citation>
    <scope>NUCLEOTIDE SEQUENCE [LARGE SCALE GENOMIC DNA]</scope>
    <source>
        <strain evidence="8">LMG 8895</strain>
    </source>
</reference>
<name>A0A1E5GI36_9ENTE</name>
<dbReference type="RefSeq" id="WP_069663960.1">
    <property type="nucleotide sequence ID" value="NZ_JBHUJJ010000001.1"/>
</dbReference>
<dbReference type="InterPro" id="IPR004715">
    <property type="entry name" value="PTS_IIA_fruc"/>
</dbReference>
<sequence length="148" mass="16104">MNVAQVIDIEQVLIDLEGTTQLEVIEQLADCLDKKGVLSNKAGYIQAVLEREKHSTTGVGNGIAIPHGKSSEVTEAAIAYAKLKEPVEWAALDDQSVSIVIMLAIPDGEKGETHLRLLSEIAVKLMDDDLVEALKIENDRVKIINYLG</sequence>
<dbReference type="InterPro" id="IPR051541">
    <property type="entry name" value="PTS_SugarTrans_NitroReg"/>
</dbReference>
<proteinExistence type="predicted"/>
<dbReference type="PROSITE" id="PS00372">
    <property type="entry name" value="PTS_EIIA_TYPE_2_HIS"/>
    <property type="match status" value="1"/>
</dbReference>
<protein>
    <submittedName>
        <fullName evidence="7">PTS mannose transporter subunit IIAB</fullName>
    </submittedName>
</protein>
<dbReference type="OrthoDB" id="95460at2"/>
<evidence type="ECO:0000256" key="2">
    <source>
        <dbReference type="ARBA" id="ARBA00022553"/>
    </source>
</evidence>
<dbReference type="PROSITE" id="PS51094">
    <property type="entry name" value="PTS_EIIA_TYPE_2"/>
    <property type="match status" value="1"/>
</dbReference>
<evidence type="ECO:0000259" key="6">
    <source>
        <dbReference type="PROSITE" id="PS51094"/>
    </source>
</evidence>
<keyword evidence="1" id="KW-0813">Transport</keyword>
<evidence type="ECO:0000256" key="4">
    <source>
        <dbReference type="ARBA" id="ARBA00022679"/>
    </source>
</evidence>